<proteinExistence type="predicted"/>
<feature type="domain" description="VOC" evidence="3">
    <location>
        <begin position="131"/>
        <end position="255"/>
    </location>
</feature>
<keyword evidence="5" id="KW-1185">Reference proteome</keyword>
<dbReference type="Gene3D" id="1.10.1660.10">
    <property type="match status" value="1"/>
</dbReference>
<evidence type="ECO:0000259" key="3">
    <source>
        <dbReference type="PROSITE" id="PS51819"/>
    </source>
</evidence>
<dbReference type="SMART" id="SM00422">
    <property type="entry name" value="HTH_MERR"/>
    <property type="match status" value="1"/>
</dbReference>
<feature type="domain" description="HTH merR-type" evidence="2">
    <location>
        <begin position="1"/>
        <end position="77"/>
    </location>
</feature>
<comment type="caution">
    <text evidence="4">The sequence shown here is derived from an EMBL/GenBank/DDBJ whole genome shotgun (WGS) entry which is preliminary data.</text>
</comment>
<name>A0ABP4V916_9MICO</name>
<dbReference type="Gene3D" id="3.30.720.110">
    <property type="match status" value="1"/>
</dbReference>
<accession>A0ABP4V916</accession>
<dbReference type="Pfam" id="PF13411">
    <property type="entry name" value="MerR_1"/>
    <property type="match status" value="1"/>
</dbReference>
<evidence type="ECO:0000313" key="5">
    <source>
        <dbReference type="Proteomes" id="UP001501138"/>
    </source>
</evidence>
<dbReference type="Pfam" id="PF00903">
    <property type="entry name" value="Glyoxalase"/>
    <property type="match status" value="1"/>
</dbReference>
<dbReference type="PROSITE" id="PS50937">
    <property type="entry name" value="HTH_MERR_2"/>
    <property type="match status" value="1"/>
</dbReference>
<protein>
    <recommendedName>
        <fullName evidence="6">DNA-binding transcriptional regulator, MerR family</fullName>
    </recommendedName>
</protein>
<organism evidence="4 5">
    <name type="scientific">Isoptericola hypogeus</name>
    <dbReference type="NCBI Taxonomy" id="300179"/>
    <lineage>
        <taxon>Bacteria</taxon>
        <taxon>Bacillati</taxon>
        <taxon>Actinomycetota</taxon>
        <taxon>Actinomycetes</taxon>
        <taxon>Micrococcales</taxon>
        <taxon>Promicromonosporaceae</taxon>
        <taxon>Isoptericola</taxon>
    </lineage>
</organism>
<evidence type="ECO:0008006" key="6">
    <source>
        <dbReference type="Google" id="ProtNLM"/>
    </source>
</evidence>
<keyword evidence="1" id="KW-0238">DNA-binding</keyword>
<dbReference type="PROSITE" id="PS00552">
    <property type="entry name" value="HTH_MERR_1"/>
    <property type="match status" value="1"/>
</dbReference>
<evidence type="ECO:0000259" key="2">
    <source>
        <dbReference type="PROSITE" id="PS50937"/>
    </source>
</evidence>
<dbReference type="PANTHER" id="PTHR30204:SF97">
    <property type="entry name" value="MERR FAMILY REGULATORY PROTEIN"/>
    <property type="match status" value="1"/>
</dbReference>
<reference evidence="5" key="1">
    <citation type="journal article" date="2019" name="Int. J. Syst. Evol. Microbiol.">
        <title>The Global Catalogue of Microorganisms (GCM) 10K type strain sequencing project: providing services to taxonomists for standard genome sequencing and annotation.</title>
        <authorList>
            <consortium name="The Broad Institute Genomics Platform"/>
            <consortium name="The Broad Institute Genome Sequencing Center for Infectious Disease"/>
            <person name="Wu L."/>
            <person name="Ma J."/>
        </authorList>
    </citation>
    <scope>NUCLEOTIDE SEQUENCE [LARGE SCALE GENOMIC DNA]</scope>
    <source>
        <strain evidence="5">JCM 15589</strain>
    </source>
</reference>
<dbReference type="InterPro" id="IPR037523">
    <property type="entry name" value="VOC_core"/>
</dbReference>
<dbReference type="SUPFAM" id="SSF54593">
    <property type="entry name" value="Glyoxalase/Bleomycin resistance protein/Dihydroxybiphenyl dioxygenase"/>
    <property type="match status" value="1"/>
</dbReference>
<dbReference type="PROSITE" id="PS51819">
    <property type="entry name" value="VOC"/>
    <property type="match status" value="1"/>
</dbReference>
<sequence length="263" mass="29346">MIHMDRTIGEVASRTGLTERTLRYYEELGLLAPRRDAGGRRRYDAAHVDRLYRIRVLRELGTPVAELDPDSADLLTLTTRHLADIDRRLADLTRQRERVRTVEERLMGGGEPTDVELVGVLSGLGDAEAAVTRRLTLLIYRDIAAAQRHLVEVFGFAPGELTRDDDGTVVHGEVYAGDGLIWLHRESDRFRLASPATVGRTTHCMAVHVDDVEAHCRRVRAAGGEIAYGPTEMPYGVREYAARDGEGGLWSFMEPLETDGVDR</sequence>
<dbReference type="EMBL" id="BAAAPM010000003">
    <property type="protein sequence ID" value="GAA1720280.1"/>
    <property type="molecule type" value="Genomic_DNA"/>
</dbReference>
<dbReference type="InterPro" id="IPR004360">
    <property type="entry name" value="Glyas_Fos-R_dOase_dom"/>
</dbReference>
<dbReference type="InterPro" id="IPR047057">
    <property type="entry name" value="MerR_fam"/>
</dbReference>
<dbReference type="InterPro" id="IPR009061">
    <property type="entry name" value="DNA-bd_dom_put_sf"/>
</dbReference>
<dbReference type="InterPro" id="IPR000551">
    <property type="entry name" value="MerR-type_HTH_dom"/>
</dbReference>
<dbReference type="CDD" id="cd00592">
    <property type="entry name" value="HTH_MerR-like"/>
    <property type="match status" value="1"/>
</dbReference>
<evidence type="ECO:0000256" key="1">
    <source>
        <dbReference type="ARBA" id="ARBA00023125"/>
    </source>
</evidence>
<dbReference type="InterPro" id="IPR029068">
    <property type="entry name" value="Glyas_Bleomycin-R_OHBP_Dase"/>
</dbReference>
<dbReference type="Gene3D" id="3.30.720.120">
    <property type="match status" value="1"/>
</dbReference>
<dbReference type="SUPFAM" id="SSF46955">
    <property type="entry name" value="Putative DNA-binding domain"/>
    <property type="match status" value="1"/>
</dbReference>
<gene>
    <name evidence="4" type="ORF">GCM10009809_15030</name>
</gene>
<evidence type="ECO:0000313" key="4">
    <source>
        <dbReference type="EMBL" id="GAA1720280.1"/>
    </source>
</evidence>
<dbReference type="PANTHER" id="PTHR30204">
    <property type="entry name" value="REDOX-CYCLING DRUG-SENSING TRANSCRIPTIONAL ACTIVATOR SOXR"/>
    <property type="match status" value="1"/>
</dbReference>
<dbReference type="Proteomes" id="UP001501138">
    <property type="component" value="Unassembled WGS sequence"/>
</dbReference>
<dbReference type="PRINTS" id="PR00040">
    <property type="entry name" value="HTHMERR"/>
</dbReference>